<dbReference type="PROSITE" id="PS50157">
    <property type="entry name" value="ZINC_FINGER_C2H2_2"/>
    <property type="match status" value="8"/>
</dbReference>
<feature type="domain" description="C2H2-type" evidence="7">
    <location>
        <begin position="267"/>
        <end position="295"/>
    </location>
</feature>
<dbReference type="Pfam" id="PF13894">
    <property type="entry name" value="zf-C2H2_4"/>
    <property type="match status" value="1"/>
</dbReference>
<dbReference type="AlphaFoldDB" id="A0AAV1JL85"/>
<dbReference type="PANTHER" id="PTHR24393:SF39">
    <property type="entry name" value="MYC-ASSOCIATED ZINC FINGER PROTEIN"/>
    <property type="match status" value="1"/>
</dbReference>
<evidence type="ECO:0000259" key="7">
    <source>
        <dbReference type="PROSITE" id="PS50157"/>
    </source>
</evidence>
<keyword evidence="9" id="KW-1185">Reference proteome</keyword>
<dbReference type="SUPFAM" id="SSF57667">
    <property type="entry name" value="beta-beta-alpha zinc fingers"/>
    <property type="match status" value="5"/>
</dbReference>
<evidence type="ECO:0000313" key="9">
    <source>
        <dbReference type="Proteomes" id="UP001497472"/>
    </source>
</evidence>
<sequence>MLTVKLSEILVTVLGNETCQRLSSSEAICKTCMKSTIESYKFIRMAKRNTLSFINIIDNLTHNLKYIQQHEYHKTLFLQLDTNYCIEAFYDEKKVKNVSIALERLKSIVRSPYIKSEFPKTEIIGERRNHHSFKMKTKDMLYNKHDRTNIKCKDCMKVYPTLSNLRNHFIRVHAPKNFECPSCKRCFGSPALLETHQNDSHVSLICSDCGKTFNNRHTLKMHEISHYLKIICKDCGRVYRSQSTYKKHLDLNICGQMTRASPANAKYTCDHCGKKYTQKVSLRVHIQHEHGNYKSHECKWCNKRFWAKSRLKAHIVKHTQEKKFPCTICGSKFVTRETLLYHTRSHTGEKPYKCTYCDQTFVSAARKADHLKRHHTNLIFQCSMCKIKYTTKVCLENHIKTHRNNENKLVEGTPDTQSKVSVGNSLYFMPDEPYLLEAALDLQR</sequence>
<feature type="domain" description="C2H2-type" evidence="7">
    <location>
        <begin position="352"/>
        <end position="377"/>
    </location>
</feature>
<proteinExistence type="predicted"/>
<feature type="domain" description="C2H2-type" evidence="7">
    <location>
        <begin position="296"/>
        <end position="323"/>
    </location>
</feature>
<dbReference type="InterPro" id="IPR036236">
    <property type="entry name" value="Znf_C2H2_sf"/>
</dbReference>
<dbReference type="SMART" id="SM00355">
    <property type="entry name" value="ZnF_C2H2"/>
    <property type="match status" value="9"/>
</dbReference>
<protein>
    <recommendedName>
        <fullName evidence="7">C2H2-type domain-containing protein</fullName>
    </recommendedName>
</protein>
<dbReference type="GO" id="GO:0008270">
    <property type="term" value="F:zinc ion binding"/>
    <property type="evidence" value="ECO:0007669"/>
    <property type="project" value="UniProtKB-KW"/>
</dbReference>
<dbReference type="PANTHER" id="PTHR24393">
    <property type="entry name" value="ZINC FINGER PROTEIN"/>
    <property type="match status" value="1"/>
</dbReference>
<dbReference type="PROSITE" id="PS00028">
    <property type="entry name" value="ZINC_FINGER_C2H2_1"/>
    <property type="match status" value="7"/>
</dbReference>
<dbReference type="Pfam" id="PF00096">
    <property type="entry name" value="zf-C2H2"/>
    <property type="match status" value="6"/>
</dbReference>
<feature type="domain" description="C2H2-type" evidence="7">
    <location>
        <begin position="150"/>
        <end position="178"/>
    </location>
</feature>
<evidence type="ECO:0000256" key="2">
    <source>
        <dbReference type="ARBA" id="ARBA00022737"/>
    </source>
</evidence>
<evidence type="ECO:0000256" key="4">
    <source>
        <dbReference type="ARBA" id="ARBA00022833"/>
    </source>
</evidence>
<keyword evidence="5" id="KW-0539">Nucleus</keyword>
<name>A0AAV1JL85_9NEOP</name>
<feature type="domain" description="C2H2-type" evidence="7">
    <location>
        <begin position="204"/>
        <end position="226"/>
    </location>
</feature>
<feature type="domain" description="C2H2-type" evidence="7">
    <location>
        <begin position="324"/>
        <end position="351"/>
    </location>
</feature>
<organism evidence="8 9">
    <name type="scientific">Leptosia nina</name>
    <dbReference type="NCBI Taxonomy" id="320188"/>
    <lineage>
        <taxon>Eukaryota</taxon>
        <taxon>Metazoa</taxon>
        <taxon>Ecdysozoa</taxon>
        <taxon>Arthropoda</taxon>
        <taxon>Hexapoda</taxon>
        <taxon>Insecta</taxon>
        <taxon>Pterygota</taxon>
        <taxon>Neoptera</taxon>
        <taxon>Endopterygota</taxon>
        <taxon>Lepidoptera</taxon>
        <taxon>Glossata</taxon>
        <taxon>Ditrysia</taxon>
        <taxon>Papilionoidea</taxon>
        <taxon>Pieridae</taxon>
        <taxon>Pierinae</taxon>
        <taxon>Leptosia</taxon>
    </lineage>
</organism>
<dbReference type="GO" id="GO:0001228">
    <property type="term" value="F:DNA-binding transcription activator activity, RNA polymerase II-specific"/>
    <property type="evidence" value="ECO:0007669"/>
    <property type="project" value="TreeGrafter"/>
</dbReference>
<dbReference type="InterPro" id="IPR013087">
    <property type="entry name" value="Znf_C2H2_type"/>
</dbReference>
<dbReference type="FunFam" id="3.30.160.60:FF:000100">
    <property type="entry name" value="Zinc finger 45-like"/>
    <property type="match status" value="1"/>
</dbReference>
<dbReference type="GO" id="GO:0000978">
    <property type="term" value="F:RNA polymerase II cis-regulatory region sequence-specific DNA binding"/>
    <property type="evidence" value="ECO:0007669"/>
    <property type="project" value="TreeGrafter"/>
</dbReference>
<dbReference type="EMBL" id="CAVLEF010000011">
    <property type="protein sequence ID" value="CAK1549233.1"/>
    <property type="molecule type" value="Genomic_DNA"/>
</dbReference>
<evidence type="ECO:0000256" key="1">
    <source>
        <dbReference type="ARBA" id="ARBA00022723"/>
    </source>
</evidence>
<evidence type="ECO:0000256" key="6">
    <source>
        <dbReference type="PROSITE-ProRule" id="PRU00042"/>
    </source>
</evidence>
<accession>A0AAV1JL85</accession>
<feature type="domain" description="C2H2-type" evidence="7">
    <location>
        <begin position="178"/>
        <end position="201"/>
    </location>
</feature>
<keyword evidence="3 6" id="KW-0863">Zinc-finger</keyword>
<evidence type="ECO:0000313" key="8">
    <source>
        <dbReference type="EMBL" id="CAK1549233.1"/>
    </source>
</evidence>
<keyword evidence="1" id="KW-0479">Metal-binding</keyword>
<dbReference type="Gene3D" id="3.30.160.60">
    <property type="entry name" value="Classic Zinc Finger"/>
    <property type="match status" value="6"/>
</dbReference>
<feature type="domain" description="C2H2-type" evidence="7">
    <location>
        <begin position="380"/>
        <end position="407"/>
    </location>
</feature>
<keyword evidence="4" id="KW-0862">Zinc</keyword>
<keyword evidence="2" id="KW-0677">Repeat</keyword>
<comment type="caution">
    <text evidence="8">The sequence shown here is derived from an EMBL/GenBank/DDBJ whole genome shotgun (WGS) entry which is preliminary data.</text>
</comment>
<dbReference type="Proteomes" id="UP001497472">
    <property type="component" value="Unassembled WGS sequence"/>
</dbReference>
<dbReference type="GO" id="GO:0005634">
    <property type="term" value="C:nucleus"/>
    <property type="evidence" value="ECO:0007669"/>
    <property type="project" value="TreeGrafter"/>
</dbReference>
<evidence type="ECO:0000256" key="5">
    <source>
        <dbReference type="ARBA" id="ARBA00023242"/>
    </source>
</evidence>
<evidence type="ECO:0000256" key="3">
    <source>
        <dbReference type="ARBA" id="ARBA00022771"/>
    </source>
</evidence>
<gene>
    <name evidence="8" type="ORF">LNINA_LOCUS8547</name>
</gene>
<reference evidence="8 9" key="1">
    <citation type="submission" date="2023-11" db="EMBL/GenBank/DDBJ databases">
        <authorList>
            <person name="Okamura Y."/>
        </authorList>
    </citation>
    <scope>NUCLEOTIDE SEQUENCE [LARGE SCALE GENOMIC DNA]</scope>
</reference>